<dbReference type="EMBL" id="LQPZ01000041">
    <property type="protein sequence ID" value="ORX00608.1"/>
    <property type="molecule type" value="Genomic_DNA"/>
</dbReference>
<accession>A0A1X2EHC7</accession>
<dbReference type="PANTHER" id="PTHR43428:SF1">
    <property type="entry name" value="ARSENATE REDUCTASE"/>
    <property type="match status" value="1"/>
</dbReference>
<evidence type="ECO:0000256" key="2">
    <source>
        <dbReference type="SAM" id="MobiDB-lite"/>
    </source>
</evidence>
<organism evidence="4 5">
    <name type="scientific">Mycolicibacillus trivialis</name>
    <dbReference type="NCBI Taxonomy" id="1798"/>
    <lineage>
        <taxon>Bacteria</taxon>
        <taxon>Bacillati</taxon>
        <taxon>Actinomycetota</taxon>
        <taxon>Actinomycetes</taxon>
        <taxon>Mycobacteriales</taxon>
        <taxon>Mycobacteriaceae</taxon>
        <taxon>Mycolicibacillus</taxon>
    </lineage>
</organism>
<evidence type="ECO:0000259" key="3">
    <source>
        <dbReference type="SMART" id="SM00226"/>
    </source>
</evidence>
<dbReference type="Gene3D" id="3.40.50.2300">
    <property type="match status" value="1"/>
</dbReference>
<comment type="caution">
    <text evidence="4">The sequence shown here is derived from an EMBL/GenBank/DDBJ whole genome shotgun (WGS) entry which is preliminary data.</text>
</comment>
<reference evidence="4 5" key="1">
    <citation type="submission" date="2016-01" db="EMBL/GenBank/DDBJ databases">
        <title>The new phylogeny of the genus Mycobacterium.</title>
        <authorList>
            <person name="Tarcisio F."/>
            <person name="Conor M."/>
            <person name="Antonella G."/>
            <person name="Elisabetta G."/>
            <person name="Giulia F.S."/>
            <person name="Sara T."/>
            <person name="Anna F."/>
            <person name="Clotilde B."/>
            <person name="Roberto B."/>
            <person name="Veronica D.S."/>
            <person name="Fabio R."/>
            <person name="Monica P."/>
            <person name="Olivier J."/>
            <person name="Enrico T."/>
            <person name="Nicola S."/>
        </authorList>
    </citation>
    <scope>NUCLEOTIDE SEQUENCE [LARGE SCALE GENOMIC DNA]</scope>
    <source>
        <strain evidence="4 5">DSM 44153</strain>
    </source>
</reference>
<dbReference type="GO" id="GO:0046685">
    <property type="term" value="P:response to arsenic-containing substance"/>
    <property type="evidence" value="ECO:0007669"/>
    <property type="project" value="UniProtKB-KW"/>
</dbReference>
<dbReference type="Pfam" id="PF01451">
    <property type="entry name" value="LMWPc"/>
    <property type="match status" value="1"/>
</dbReference>
<protein>
    <submittedName>
        <fullName evidence="4">Protein tyrosine phosphatase</fullName>
    </submittedName>
</protein>
<dbReference type="AlphaFoldDB" id="A0A1X2EHC7"/>
<dbReference type="SMART" id="SM00226">
    <property type="entry name" value="LMWPc"/>
    <property type="match status" value="1"/>
</dbReference>
<evidence type="ECO:0000313" key="4">
    <source>
        <dbReference type="EMBL" id="ORX00608.1"/>
    </source>
</evidence>
<dbReference type="Proteomes" id="UP000193090">
    <property type="component" value="Unassembled WGS sequence"/>
</dbReference>
<dbReference type="SUPFAM" id="SSF52788">
    <property type="entry name" value="Phosphotyrosine protein phosphatases I"/>
    <property type="match status" value="1"/>
</dbReference>
<proteinExistence type="predicted"/>
<dbReference type="InterPro" id="IPR036196">
    <property type="entry name" value="Ptyr_pPase_sf"/>
</dbReference>
<feature type="domain" description="Phosphotyrosine protein phosphatase I" evidence="3">
    <location>
        <begin position="7"/>
        <end position="135"/>
    </location>
</feature>
<dbReference type="OrthoDB" id="9799372at2"/>
<dbReference type="PANTHER" id="PTHR43428">
    <property type="entry name" value="ARSENATE REDUCTASE"/>
    <property type="match status" value="1"/>
</dbReference>
<dbReference type="InterPro" id="IPR023485">
    <property type="entry name" value="Ptyr_pPase"/>
</dbReference>
<name>A0A1X2EHC7_9MYCO</name>
<keyword evidence="1" id="KW-0059">Arsenical resistance</keyword>
<feature type="region of interest" description="Disordered" evidence="2">
    <location>
        <begin position="138"/>
        <end position="163"/>
    </location>
</feature>
<evidence type="ECO:0000256" key="1">
    <source>
        <dbReference type="ARBA" id="ARBA00022849"/>
    </source>
</evidence>
<sequence length="163" mass="17185">MTDQALPTVLFVCVGNAGKSVMAQALMRRSAGARVNALSAGTRAKTGVNPLSAAVINEIGVDITGHQPTQLTDSLIRSADLVVVLGTEARLDPGVTIPVETWETDEPSHRGIDGIERMRLIRDDIANRVQALIAKLVPKDTGPSPEQVAPPTRSPLQAGQPPI</sequence>
<gene>
    <name evidence="4" type="ORF">AWC30_15280</name>
</gene>
<dbReference type="RefSeq" id="WP_085111061.1">
    <property type="nucleotide sequence ID" value="NZ_JACKSN010000109.1"/>
</dbReference>
<dbReference type="STRING" id="1798.AWC30_15280"/>
<evidence type="ECO:0000313" key="5">
    <source>
        <dbReference type="Proteomes" id="UP000193090"/>
    </source>
</evidence>
<keyword evidence="5" id="KW-1185">Reference proteome</keyword>